<gene>
    <name evidence="2" type="ORF">BACOVA_02793</name>
</gene>
<evidence type="ECO:0000313" key="2">
    <source>
        <dbReference type="EMBL" id="EDO11583.1"/>
    </source>
</evidence>
<protein>
    <submittedName>
        <fullName evidence="2">Uncharacterized protein</fullName>
    </submittedName>
</protein>
<keyword evidence="1" id="KW-1133">Transmembrane helix</keyword>
<sequence>MIQQILHANGVYQHIRQECVIYKRLAWVSVVIIILWKGLAKPHERIMVQQHLRLSCIRSVYS</sequence>
<evidence type="ECO:0000313" key="3">
    <source>
        <dbReference type="Proteomes" id="UP000005475"/>
    </source>
</evidence>
<dbReference type="RefSeq" id="WP_004298614.1">
    <property type="nucleotide sequence ID" value="NZ_DS264579.1"/>
</dbReference>
<keyword evidence="1" id="KW-0472">Membrane</keyword>
<keyword evidence="1" id="KW-0812">Transmembrane</keyword>
<evidence type="ECO:0000256" key="1">
    <source>
        <dbReference type="SAM" id="Phobius"/>
    </source>
</evidence>
<reference evidence="2 3" key="1">
    <citation type="submission" date="2007-03" db="EMBL/GenBank/DDBJ databases">
        <authorList>
            <person name="Fulton L."/>
            <person name="Clifton S."/>
            <person name="Fulton B."/>
            <person name="Xu J."/>
            <person name="Minx P."/>
            <person name="Pepin K.H."/>
            <person name="Johnson M."/>
            <person name="Thiruvilangam P."/>
            <person name="Bhonagiri V."/>
            <person name="Nash W.E."/>
            <person name="Mardis E.R."/>
            <person name="Wilson R.K."/>
        </authorList>
    </citation>
    <scope>NUCLEOTIDE SEQUENCE [LARGE SCALE GENOMIC DNA]</scope>
    <source>
        <strain evidence="3">ATCC 8483 / DSM 1896 / JCM 5824 / BCRC 10623 / CCUG 4943 / NCTC 11153</strain>
    </source>
</reference>
<dbReference type="Proteomes" id="UP000005475">
    <property type="component" value="Unassembled WGS sequence"/>
</dbReference>
<reference evidence="3" key="2">
    <citation type="submission" date="2007-04" db="EMBL/GenBank/DDBJ databases">
        <title>Draft genome sequence of Bacteroides ovatus (ATCC 8483).</title>
        <authorList>
            <person name="Sudarsanam P."/>
            <person name="Ley R."/>
            <person name="Guruge J."/>
            <person name="Turnbaugh P.J."/>
            <person name="Mahowald M."/>
            <person name="Liep D."/>
            <person name="Gordon J."/>
        </authorList>
    </citation>
    <scope>NUCLEOTIDE SEQUENCE [LARGE SCALE GENOMIC DNA]</scope>
    <source>
        <strain evidence="3">ATCC 8483 / DSM 1896 / JCM 5824 / BCRC 10623 / CCUG 4943 / NCTC 11153</strain>
    </source>
</reference>
<dbReference type="EMBL" id="AAXF02000049">
    <property type="protein sequence ID" value="EDO11583.1"/>
    <property type="molecule type" value="Genomic_DNA"/>
</dbReference>
<comment type="caution">
    <text evidence="2">The sequence shown here is derived from an EMBL/GenBank/DDBJ whole genome shotgun (WGS) entry which is preliminary data.</text>
</comment>
<dbReference type="AlphaFoldDB" id="A0AAN3D9D2"/>
<feature type="transmembrane region" description="Helical" evidence="1">
    <location>
        <begin position="20"/>
        <end position="39"/>
    </location>
</feature>
<name>A0AAN3D9D2_BACO1</name>
<accession>A0AAN3D9D2</accession>
<organism evidence="2 3">
    <name type="scientific">Bacteroides ovatus (strain ATCC 8483 / DSM 1896 / JCM 5824 / BCRC 10623 / CCUG 4943 / NCTC 11153)</name>
    <dbReference type="NCBI Taxonomy" id="411476"/>
    <lineage>
        <taxon>Bacteria</taxon>
        <taxon>Pseudomonadati</taxon>
        <taxon>Bacteroidota</taxon>
        <taxon>Bacteroidia</taxon>
        <taxon>Bacteroidales</taxon>
        <taxon>Bacteroidaceae</taxon>
        <taxon>Bacteroides</taxon>
    </lineage>
</organism>
<proteinExistence type="predicted"/>
<dbReference type="GeneID" id="52035265"/>